<keyword evidence="1" id="KW-1133">Transmembrane helix</keyword>
<keyword evidence="1" id="KW-0812">Transmembrane</keyword>
<gene>
    <name evidence="2" type="ORF">ALC56_06335</name>
</gene>
<reference evidence="2 3" key="1">
    <citation type="submission" date="2016-03" db="EMBL/GenBank/DDBJ databases">
        <title>Trachymyrmex septentrionalis WGS genome.</title>
        <authorList>
            <person name="Nygaard S."/>
            <person name="Hu H."/>
            <person name="Boomsma J."/>
            <person name="Zhang G."/>
        </authorList>
    </citation>
    <scope>NUCLEOTIDE SEQUENCE [LARGE SCALE GENOMIC DNA]</scope>
    <source>
        <strain evidence="2">Tsep2-gDNA-1</strain>
        <tissue evidence="2">Whole body</tissue>
    </source>
</reference>
<dbReference type="Proteomes" id="UP000078541">
    <property type="component" value="Unassembled WGS sequence"/>
</dbReference>
<evidence type="ECO:0000256" key="1">
    <source>
        <dbReference type="SAM" id="Phobius"/>
    </source>
</evidence>
<evidence type="ECO:0000313" key="2">
    <source>
        <dbReference type="EMBL" id="KYN39259.1"/>
    </source>
</evidence>
<feature type="transmembrane region" description="Helical" evidence="1">
    <location>
        <begin position="119"/>
        <end position="140"/>
    </location>
</feature>
<keyword evidence="1" id="KW-0472">Membrane</keyword>
<accession>A0A195FGX6</accession>
<feature type="transmembrane region" description="Helical" evidence="1">
    <location>
        <begin position="71"/>
        <end position="99"/>
    </location>
</feature>
<proteinExistence type="predicted"/>
<organism evidence="2 3">
    <name type="scientific">Trachymyrmex septentrionalis</name>
    <dbReference type="NCBI Taxonomy" id="34720"/>
    <lineage>
        <taxon>Eukaryota</taxon>
        <taxon>Metazoa</taxon>
        <taxon>Ecdysozoa</taxon>
        <taxon>Arthropoda</taxon>
        <taxon>Hexapoda</taxon>
        <taxon>Insecta</taxon>
        <taxon>Pterygota</taxon>
        <taxon>Neoptera</taxon>
        <taxon>Endopterygota</taxon>
        <taxon>Hymenoptera</taxon>
        <taxon>Apocrita</taxon>
        <taxon>Aculeata</taxon>
        <taxon>Formicoidea</taxon>
        <taxon>Formicidae</taxon>
        <taxon>Myrmicinae</taxon>
        <taxon>Trachymyrmex</taxon>
    </lineage>
</organism>
<name>A0A195FGX6_9HYME</name>
<keyword evidence="3" id="KW-1185">Reference proteome</keyword>
<evidence type="ECO:0000313" key="3">
    <source>
        <dbReference type="Proteomes" id="UP000078541"/>
    </source>
</evidence>
<dbReference type="AlphaFoldDB" id="A0A195FGX6"/>
<sequence length="146" mass="17626">MRIYLQHWRQVFGNAQRSAFHRIYYALHCLRFVHNSERNRELKVCLHKLSIVDDTLEALGMPKEYQCLRNWIIRIIIGWIVLVFFDNAVCSFFLNYYYYEYFNIVCIYIPFVINYVHHVNILSALTSGAIIGLVYLYIYFIRAAFY</sequence>
<dbReference type="EMBL" id="KQ981617">
    <property type="protein sequence ID" value="KYN39259.1"/>
    <property type="molecule type" value="Genomic_DNA"/>
</dbReference>
<protein>
    <submittedName>
        <fullName evidence="2">Uncharacterized protein</fullName>
    </submittedName>
</protein>